<dbReference type="GO" id="GO:0005125">
    <property type="term" value="F:cytokine activity"/>
    <property type="evidence" value="ECO:0007669"/>
    <property type="project" value="UniProtKB-KW"/>
</dbReference>
<comment type="caution">
    <text evidence="6">The sequence shown here is derived from an EMBL/GenBank/DDBJ whole genome shotgun (WGS) entry which is preliminary data.</text>
</comment>
<keyword evidence="7" id="KW-1185">Reference proteome</keyword>
<evidence type="ECO:0000256" key="1">
    <source>
        <dbReference type="ARBA" id="ARBA00004613"/>
    </source>
</evidence>
<protein>
    <recommendedName>
        <fullName evidence="8">Interleukin-17F</fullName>
    </recommendedName>
</protein>
<gene>
    <name evidence="6" type="ORF">PBY51_007093</name>
</gene>
<name>A0AAN7X4S3_ELEMC</name>
<sequence>METFEAERSAPVTPQWDDSIMLLVLRALLLLGLASMLHAARKGQSVSLNLGNGARRKANTVRLVMDPSVQTQHISASSATIANMSLSPWKYIDSCVPSRLPRRISHAQCLTSGCMSLEGGGEDAALEAKPIYYQILVLHKIPRQVHNRKGGRKTKQFDLRLETEVIPVGCTCVRPSVIPQKPQEGSLGIF</sequence>
<dbReference type="AlphaFoldDB" id="A0AAN7X4S3"/>
<evidence type="ECO:0000313" key="6">
    <source>
        <dbReference type="EMBL" id="KAK5853294.1"/>
    </source>
</evidence>
<evidence type="ECO:0008006" key="8">
    <source>
        <dbReference type="Google" id="ProtNLM"/>
    </source>
</evidence>
<evidence type="ECO:0000313" key="7">
    <source>
        <dbReference type="Proteomes" id="UP001346869"/>
    </source>
</evidence>
<dbReference type="PRINTS" id="PR01932">
    <property type="entry name" value="INTRLEUKIN17"/>
</dbReference>
<dbReference type="GO" id="GO:0006954">
    <property type="term" value="P:inflammatory response"/>
    <property type="evidence" value="ECO:0007669"/>
    <property type="project" value="InterPro"/>
</dbReference>
<organism evidence="6 7">
    <name type="scientific">Eleginops maclovinus</name>
    <name type="common">Patagonian blennie</name>
    <name type="synonym">Eleginus maclovinus</name>
    <dbReference type="NCBI Taxonomy" id="56733"/>
    <lineage>
        <taxon>Eukaryota</taxon>
        <taxon>Metazoa</taxon>
        <taxon>Chordata</taxon>
        <taxon>Craniata</taxon>
        <taxon>Vertebrata</taxon>
        <taxon>Euteleostomi</taxon>
        <taxon>Actinopterygii</taxon>
        <taxon>Neopterygii</taxon>
        <taxon>Teleostei</taxon>
        <taxon>Neoteleostei</taxon>
        <taxon>Acanthomorphata</taxon>
        <taxon>Eupercaria</taxon>
        <taxon>Perciformes</taxon>
        <taxon>Notothenioidei</taxon>
        <taxon>Eleginopidae</taxon>
        <taxon>Eleginops</taxon>
    </lineage>
</organism>
<accession>A0AAN7X4S3</accession>
<comment type="similarity">
    <text evidence="2">Belongs to the IL-17 family.</text>
</comment>
<evidence type="ECO:0000256" key="2">
    <source>
        <dbReference type="ARBA" id="ARBA00007236"/>
    </source>
</evidence>
<dbReference type="GO" id="GO:0005615">
    <property type="term" value="C:extracellular space"/>
    <property type="evidence" value="ECO:0007669"/>
    <property type="project" value="UniProtKB-KW"/>
</dbReference>
<keyword evidence="3" id="KW-0202">Cytokine</keyword>
<dbReference type="InterPro" id="IPR010345">
    <property type="entry name" value="IL-17_fam"/>
</dbReference>
<dbReference type="EMBL" id="JAUZQC010000020">
    <property type="protein sequence ID" value="KAK5853294.1"/>
    <property type="molecule type" value="Genomic_DNA"/>
</dbReference>
<keyword evidence="5" id="KW-0732">Signal</keyword>
<evidence type="ECO:0000256" key="3">
    <source>
        <dbReference type="ARBA" id="ARBA00022514"/>
    </source>
</evidence>
<dbReference type="Proteomes" id="UP001346869">
    <property type="component" value="Unassembled WGS sequence"/>
</dbReference>
<reference evidence="6 7" key="1">
    <citation type="journal article" date="2023" name="Genes (Basel)">
        <title>Chromosome-Level Genome Assembly and Circadian Gene Repertoire of the Patagonia Blennie Eleginops maclovinus-The Closest Ancestral Proxy of Antarctic Cryonotothenioids.</title>
        <authorList>
            <person name="Cheng C.C."/>
            <person name="Rivera-Colon A.G."/>
            <person name="Minhas B.F."/>
            <person name="Wilson L."/>
            <person name="Rayamajhi N."/>
            <person name="Vargas-Chacoff L."/>
            <person name="Catchen J.M."/>
        </authorList>
    </citation>
    <scope>NUCLEOTIDE SEQUENCE [LARGE SCALE GENOMIC DNA]</scope>
    <source>
        <strain evidence="6">JMC-PN-2008</strain>
    </source>
</reference>
<dbReference type="Gene3D" id="2.10.90.10">
    <property type="entry name" value="Cystine-knot cytokines"/>
    <property type="match status" value="1"/>
</dbReference>
<dbReference type="Pfam" id="PF06083">
    <property type="entry name" value="IL17"/>
    <property type="match status" value="1"/>
</dbReference>
<dbReference type="InterPro" id="IPR020440">
    <property type="entry name" value="IL-17_chr"/>
</dbReference>
<proteinExistence type="inferred from homology"/>
<comment type="subcellular location">
    <subcellularLocation>
        <location evidence="1">Secreted</location>
    </subcellularLocation>
</comment>
<keyword evidence="4" id="KW-0964">Secreted</keyword>
<evidence type="ECO:0000256" key="5">
    <source>
        <dbReference type="ARBA" id="ARBA00022729"/>
    </source>
</evidence>
<reference evidence="6 7" key="2">
    <citation type="journal article" date="2023" name="Mol. Biol. Evol.">
        <title>Genomics of Secondarily Temperate Adaptation in the Only Non-Antarctic Icefish.</title>
        <authorList>
            <person name="Rivera-Colon A.G."/>
            <person name="Rayamajhi N."/>
            <person name="Minhas B.F."/>
            <person name="Madrigal G."/>
            <person name="Bilyk K.T."/>
            <person name="Yoon V."/>
            <person name="Hune M."/>
            <person name="Gregory S."/>
            <person name="Cheng C.H.C."/>
            <person name="Catchen J.M."/>
        </authorList>
    </citation>
    <scope>NUCLEOTIDE SEQUENCE [LARGE SCALE GENOMIC DNA]</scope>
    <source>
        <strain evidence="6">JMC-PN-2008</strain>
    </source>
</reference>
<dbReference type="InterPro" id="IPR029034">
    <property type="entry name" value="Cystine-knot_cytokine"/>
</dbReference>
<dbReference type="SUPFAM" id="SSF57501">
    <property type="entry name" value="Cystine-knot cytokines"/>
    <property type="match status" value="1"/>
</dbReference>
<evidence type="ECO:0000256" key="4">
    <source>
        <dbReference type="ARBA" id="ARBA00022525"/>
    </source>
</evidence>